<keyword evidence="3" id="KW-1185">Reference proteome</keyword>
<protein>
    <recommendedName>
        <fullName evidence="4">VanZ-like domain-containing protein</fullName>
    </recommendedName>
</protein>
<evidence type="ECO:0000313" key="3">
    <source>
        <dbReference type="Proteomes" id="UP001589789"/>
    </source>
</evidence>
<evidence type="ECO:0000256" key="1">
    <source>
        <dbReference type="SAM" id="Phobius"/>
    </source>
</evidence>
<proteinExistence type="predicted"/>
<gene>
    <name evidence="2" type="ORF">ACFFIC_00520</name>
</gene>
<organism evidence="2 3">
    <name type="scientific">Muricoccus vinaceus</name>
    <dbReference type="NCBI Taxonomy" id="424704"/>
    <lineage>
        <taxon>Bacteria</taxon>
        <taxon>Pseudomonadati</taxon>
        <taxon>Pseudomonadota</taxon>
        <taxon>Alphaproteobacteria</taxon>
        <taxon>Acetobacterales</taxon>
        <taxon>Roseomonadaceae</taxon>
        <taxon>Muricoccus</taxon>
    </lineage>
</organism>
<evidence type="ECO:0008006" key="4">
    <source>
        <dbReference type="Google" id="ProtNLM"/>
    </source>
</evidence>
<sequence length="213" mass="22960">MPLNPAAAAAFSQTGAARRKGDTGLPLLTRDDLRRQSRFAWFCILLLAAMAAWFWSLDKRNASMGTLVALVGCIGLILPPRERMAVLPQRLRALPRALDCTPVLATMLSSPGYGLNWFYGENPYDEIVHLFSGAMAGAVLVALLLADGRARSARRITLSGLVFGLLLGCLWEVFEGMTGLIGDFTDTWTDILLTCLGATAAAIIAARRHAARA</sequence>
<dbReference type="InterPro" id="IPR014509">
    <property type="entry name" value="YjdF-like"/>
</dbReference>
<dbReference type="Pfam" id="PF09997">
    <property type="entry name" value="DUF2238"/>
    <property type="match status" value="1"/>
</dbReference>
<evidence type="ECO:0000313" key="2">
    <source>
        <dbReference type="EMBL" id="MFC0384032.1"/>
    </source>
</evidence>
<feature type="transmembrane region" description="Helical" evidence="1">
    <location>
        <begin position="127"/>
        <end position="146"/>
    </location>
</feature>
<dbReference type="Proteomes" id="UP001589789">
    <property type="component" value="Unassembled WGS sequence"/>
</dbReference>
<comment type="caution">
    <text evidence="2">The sequence shown here is derived from an EMBL/GenBank/DDBJ whole genome shotgun (WGS) entry which is preliminary data.</text>
</comment>
<keyword evidence="1" id="KW-1133">Transmembrane helix</keyword>
<dbReference type="EMBL" id="JBHLVZ010000001">
    <property type="protein sequence ID" value="MFC0384032.1"/>
    <property type="molecule type" value="Genomic_DNA"/>
</dbReference>
<keyword evidence="1" id="KW-0812">Transmembrane</keyword>
<accession>A0ABV6IKE1</accession>
<feature type="transmembrane region" description="Helical" evidence="1">
    <location>
        <begin position="158"/>
        <end position="181"/>
    </location>
</feature>
<keyword evidence="1" id="KW-0472">Membrane</keyword>
<reference evidence="2 3" key="1">
    <citation type="submission" date="2024-09" db="EMBL/GenBank/DDBJ databases">
        <authorList>
            <person name="Sun Q."/>
            <person name="Mori K."/>
        </authorList>
    </citation>
    <scope>NUCLEOTIDE SEQUENCE [LARGE SCALE GENOMIC DNA]</scope>
    <source>
        <strain evidence="2 3">CCM 7468</strain>
    </source>
</reference>
<feature type="transmembrane region" description="Helical" evidence="1">
    <location>
        <begin position="187"/>
        <end position="206"/>
    </location>
</feature>
<feature type="transmembrane region" description="Helical" evidence="1">
    <location>
        <begin position="39"/>
        <end position="56"/>
    </location>
</feature>
<name>A0ABV6IKE1_9PROT</name>
<dbReference type="RefSeq" id="WP_377048049.1">
    <property type="nucleotide sequence ID" value="NZ_JBHLVZ010000001.1"/>
</dbReference>